<dbReference type="SUPFAM" id="SSF51556">
    <property type="entry name" value="Metallo-dependent hydrolases"/>
    <property type="match status" value="1"/>
</dbReference>
<dbReference type="InterPro" id="IPR032466">
    <property type="entry name" value="Metal_Hydrolase"/>
</dbReference>
<dbReference type="Proteomes" id="UP000636960">
    <property type="component" value="Unassembled WGS sequence"/>
</dbReference>
<evidence type="ECO:0000313" key="4">
    <source>
        <dbReference type="Proteomes" id="UP000636960"/>
    </source>
</evidence>
<dbReference type="InterPro" id="IPR006680">
    <property type="entry name" value="Amidohydro-rel"/>
</dbReference>
<reference evidence="3" key="1">
    <citation type="submission" date="2021-01" db="EMBL/GenBank/DDBJ databases">
        <title>Whole genome shotgun sequence of Actinoplanes rishiriensis NBRC 108556.</title>
        <authorList>
            <person name="Komaki H."/>
            <person name="Tamura T."/>
        </authorList>
    </citation>
    <scope>NUCLEOTIDE SEQUENCE</scope>
    <source>
        <strain evidence="3">NBRC 108556</strain>
    </source>
</reference>
<evidence type="ECO:0000256" key="1">
    <source>
        <dbReference type="ARBA" id="ARBA00038310"/>
    </source>
</evidence>
<dbReference type="PANTHER" id="PTHR43569">
    <property type="entry name" value="AMIDOHYDROLASE"/>
    <property type="match status" value="1"/>
</dbReference>
<organism evidence="3 4">
    <name type="scientific">Paractinoplanes rishiriensis</name>
    <dbReference type="NCBI Taxonomy" id="1050105"/>
    <lineage>
        <taxon>Bacteria</taxon>
        <taxon>Bacillati</taxon>
        <taxon>Actinomycetota</taxon>
        <taxon>Actinomycetes</taxon>
        <taxon>Micromonosporales</taxon>
        <taxon>Micromonosporaceae</taxon>
        <taxon>Paractinoplanes</taxon>
    </lineage>
</organism>
<dbReference type="Pfam" id="PF04909">
    <property type="entry name" value="Amidohydro_2"/>
    <property type="match status" value="1"/>
</dbReference>
<feature type="domain" description="Amidohydrolase-related" evidence="2">
    <location>
        <begin position="4"/>
        <end position="272"/>
    </location>
</feature>
<dbReference type="PANTHER" id="PTHR43569:SF2">
    <property type="entry name" value="AMIDOHYDROLASE-RELATED DOMAIN-CONTAINING PROTEIN"/>
    <property type="match status" value="1"/>
</dbReference>
<sequence length="275" mass="28988">MTVIDAHHHLWTADYAWLADPALAAIRRDYTVDDLRAHLAAARVDRTVLVEAGRCDAAETTAFLALAEDTPEIVGVVGWADIEDPDLASVIAGHRVGKGGHLLVGVRDQLQAGPDDVLDRPAVRAGFATVAAAGLVNELVVRSAQLPSVGRAVAQSPEGVFVLDHLGKPPIAAGDLDGWRAALAPIAAAGNVVAKLSGLVTEAADDWTRADLRPYVQTALDLFGPERLMFGSDWPVCELTAPYEEVIAIVEDLLGGRSADIFGGTAVRVYGLELP</sequence>
<accession>A0A919K5M8</accession>
<gene>
    <name evidence="3" type="ORF">Ari01nite_68500</name>
</gene>
<dbReference type="EMBL" id="BOMV01000071">
    <property type="protein sequence ID" value="GIE99385.1"/>
    <property type="molecule type" value="Genomic_DNA"/>
</dbReference>
<keyword evidence="4" id="KW-1185">Reference proteome</keyword>
<name>A0A919K5M8_9ACTN</name>
<comment type="similarity">
    <text evidence="1">Belongs to the metallo-dependent hydrolases superfamily.</text>
</comment>
<dbReference type="Gene3D" id="3.20.20.140">
    <property type="entry name" value="Metal-dependent hydrolases"/>
    <property type="match status" value="1"/>
</dbReference>
<evidence type="ECO:0000259" key="2">
    <source>
        <dbReference type="Pfam" id="PF04909"/>
    </source>
</evidence>
<dbReference type="GO" id="GO:0016787">
    <property type="term" value="F:hydrolase activity"/>
    <property type="evidence" value="ECO:0007669"/>
    <property type="project" value="InterPro"/>
</dbReference>
<evidence type="ECO:0000313" key="3">
    <source>
        <dbReference type="EMBL" id="GIE99385.1"/>
    </source>
</evidence>
<dbReference type="AlphaFoldDB" id="A0A919K5M8"/>
<comment type="caution">
    <text evidence="3">The sequence shown here is derived from an EMBL/GenBank/DDBJ whole genome shotgun (WGS) entry which is preliminary data.</text>
</comment>
<protein>
    <submittedName>
        <fullName evidence="3">Amidohydrolase</fullName>
    </submittedName>
</protein>
<dbReference type="InterPro" id="IPR052350">
    <property type="entry name" value="Metallo-dep_Lactonases"/>
</dbReference>
<dbReference type="RefSeq" id="WP_203786363.1">
    <property type="nucleotide sequence ID" value="NZ_BOMV01000071.1"/>
</dbReference>
<proteinExistence type="inferred from homology"/>